<keyword evidence="5" id="KW-1185">Reference proteome</keyword>
<comment type="caution">
    <text evidence="4">The sequence shown here is derived from an EMBL/GenBank/DDBJ whole genome shotgun (WGS) entry which is preliminary data.</text>
</comment>
<keyword evidence="2" id="KW-0934">Plastid</keyword>
<dbReference type="AlphaFoldDB" id="A0ABD3QLF7"/>
<dbReference type="EMBL" id="JALLPJ020000155">
    <property type="protein sequence ID" value="KAL3800716.1"/>
    <property type="molecule type" value="Genomic_DNA"/>
</dbReference>
<name>A0ABD3QLF7_9STRA</name>
<evidence type="ECO:0000313" key="5">
    <source>
        <dbReference type="Proteomes" id="UP001530400"/>
    </source>
</evidence>
<dbReference type="InterPro" id="IPR039633">
    <property type="entry name" value="PAP"/>
</dbReference>
<dbReference type="PANTHER" id="PTHR31906">
    <property type="entry name" value="PLASTID-LIPID-ASSOCIATED PROTEIN 4, CHLOROPLASTIC-RELATED"/>
    <property type="match status" value="1"/>
</dbReference>
<evidence type="ECO:0000256" key="1">
    <source>
        <dbReference type="ARBA" id="ARBA00004474"/>
    </source>
</evidence>
<gene>
    <name evidence="4" type="ORF">ACHAWO_013258</name>
</gene>
<evidence type="ECO:0000313" key="4">
    <source>
        <dbReference type="EMBL" id="KAL3800716.1"/>
    </source>
</evidence>
<evidence type="ECO:0000259" key="3">
    <source>
        <dbReference type="Pfam" id="PF04755"/>
    </source>
</evidence>
<comment type="subcellular location">
    <subcellularLocation>
        <location evidence="1">Plastid</location>
    </subcellularLocation>
</comment>
<evidence type="ECO:0000256" key="2">
    <source>
        <dbReference type="ARBA" id="ARBA00022640"/>
    </source>
</evidence>
<dbReference type="Proteomes" id="UP001530400">
    <property type="component" value="Unassembled WGS sequence"/>
</dbReference>
<dbReference type="InterPro" id="IPR006843">
    <property type="entry name" value="PAP/fibrillin_dom"/>
</dbReference>
<proteinExistence type="predicted"/>
<sequence length="345" mass="38098">MEFWPDVGGQSVSVLVLVSAMTGSGERGGEKRGKRDLRERGNTAQIPLGCVASRHVEKMRTKALISALTFLSAEALLSNVNSIQRHPCRLQISLPNFFSPKQGEAKRGTPVENENKSALLELLKSVPPNAATPKELTSNILQTVELLENYCPTSESDVIPRLQGNWELIWTAQDTKKAKNIFTTWINPLENQSYSNKPVQAAGRSNPILPQNIQNNLEDIGVLSETKSDNAFVSTQAIDLKRNRIRNVVAFEANNPTEIFSENGKTKGRIIVDVKGTPNADDKRRLDVKFDACRVTILDSPIDIAFPLGIIGPTGWLRTVYIDDDIRITRGHKGSVFILSRTGSK</sequence>
<protein>
    <recommendedName>
        <fullName evidence="3">Plastid lipid-associated protein/fibrillin conserved domain-containing protein</fullName>
    </recommendedName>
</protein>
<dbReference type="GO" id="GO:0009536">
    <property type="term" value="C:plastid"/>
    <property type="evidence" value="ECO:0007669"/>
    <property type="project" value="UniProtKB-SubCell"/>
</dbReference>
<organism evidence="4 5">
    <name type="scientific">Cyclotella atomus</name>
    <dbReference type="NCBI Taxonomy" id="382360"/>
    <lineage>
        <taxon>Eukaryota</taxon>
        <taxon>Sar</taxon>
        <taxon>Stramenopiles</taxon>
        <taxon>Ochrophyta</taxon>
        <taxon>Bacillariophyta</taxon>
        <taxon>Coscinodiscophyceae</taxon>
        <taxon>Thalassiosirophycidae</taxon>
        <taxon>Stephanodiscales</taxon>
        <taxon>Stephanodiscaceae</taxon>
        <taxon>Cyclotella</taxon>
    </lineage>
</organism>
<feature type="domain" description="Plastid lipid-associated protein/fibrillin conserved" evidence="3">
    <location>
        <begin position="236"/>
        <end position="340"/>
    </location>
</feature>
<reference evidence="4 5" key="1">
    <citation type="submission" date="2024-10" db="EMBL/GenBank/DDBJ databases">
        <title>Updated reference genomes for cyclostephanoid diatoms.</title>
        <authorList>
            <person name="Roberts W.R."/>
            <person name="Alverson A.J."/>
        </authorList>
    </citation>
    <scope>NUCLEOTIDE SEQUENCE [LARGE SCALE GENOMIC DNA]</scope>
    <source>
        <strain evidence="4 5">AJA010-31</strain>
    </source>
</reference>
<dbReference type="Pfam" id="PF04755">
    <property type="entry name" value="PAP_fibrillin"/>
    <property type="match status" value="1"/>
</dbReference>
<accession>A0ABD3QLF7</accession>